<keyword evidence="4 9" id="KW-0547">Nucleotide-binding</keyword>
<sequence length="622" mass="70132">MNTQIRTSQPGSFTPSPLQMSTNDVAVPSPLKHSAASSHHRSADANAYTPDIRSNDSNYSSTNNMSSLSDRLCEVDFESPAKIFQNKHAFHQFENVTPDISTPGTPPIAPSARFGYESADNIASSGAHTPSSQHSPSSAHTPRSMSPESSEDATHHKHHHKHHHTNAKPSQPPSKPATEASSATEYTSSSTRPTSALGSATISRTNTPAQFVFKKPEYNSHYHHTHFHHLEKKDTIFHDLKRIFRKNQDKKKKKHLLDDASSVRSSGSSVYSRQSDLSFANEFNKNLEGRYGKWGEFVGKGSGGSVRIIRRNTDGKTFAVKEFRKRAPGENEKEYVKKVTAEFCIGSTLHNFNVIEALDIIQEGQSFYEIMEYAPNDLFNIVMSGKMAPDEISCCWRQLLNGVKYLQSMGIAHRDLKLDNMVLDERGIVKIIDFGCATVIKYPFEDHVHLSKGICGSDPYIAPEQYTQKEYDARKTDLWSCGIIYICMTIRRFPWRLPRPEKDQSYSNFVQPNNNGAEKLFKLLPRYARPIISRILLPDPEKRCLLEDVLDDSWVKSIETCSPEQPAENHPHHLLFEPSKQIIERGNIIVLPAPKKEEDSTTNTPAVEKKKKTPDHHNRSKK</sequence>
<reference evidence="12 13" key="1">
    <citation type="submission" date="2022-11" db="EMBL/GenBank/DDBJ databases">
        <title>Mucor velutinosus strain NIH1002 WGS.</title>
        <authorList>
            <person name="Subramanian P."/>
            <person name="Mullikin J.C."/>
            <person name="Segre J.A."/>
            <person name="Zelazny A.M."/>
        </authorList>
    </citation>
    <scope>NUCLEOTIDE SEQUENCE [LARGE SCALE GENOMIC DNA]</scope>
    <source>
        <strain evidence="12 13">NIH1002</strain>
    </source>
</reference>
<evidence type="ECO:0000256" key="6">
    <source>
        <dbReference type="ARBA" id="ARBA00022840"/>
    </source>
</evidence>
<evidence type="ECO:0000256" key="7">
    <source>
        <dbReference type="ARBA" id="ARBA00047899"/>
    </source>
</evidence>
<keyword evidence="6 9" id="KW-0067">ATP-binding</keyword>
<proteinExistence type="predicted"/>
<dbReference type="Gene3D" id="1.10.510.10">
    <property type="entry name" value="Transferase(Phosphotransferase) domain 1"/>
    <property type="match status" value="1"/>
</dbReference>
<dbReference type="Proteomes" id="UP001304243">
    <property type="component" value="Unassembled WGS sequence"/>
</dbReference>
<evidence type="ECO:0000259" key="11">
    <source>
        <dbReference type="PROSITE" id="PS50011"/>
    </source>
</evidence>
<organism evidence="12 13">
    <name type="scientific">Mucor velutinosus</name>
    <dbReference type="NCBI Taxonomy" id="708070"/>
    <lineage>
        <taxon>Eukaryota</taxon>
        <taxon>Fungi</taxon>
        <taxon>Fungi incertae sedis</taxon>
        <taxon>Mucoromycota</taxon>
        <taxon>Mucoromycotina</taxon>
        <taxon>Mucoromycetes</taxon>
        <taxon>Mucorales</taxon>
        <taxon>Mucorineae</taxon>
        <taxon>Mucoraceae</taxon>
        <taxon>Mucor</taxon>
    </lineage>
</organism>
<dbReference type="CDD" id="cd13994">
    <property type="entry name" value="STKc_HAL4_like"/>
    <property type="match status" value="1"/>
</dbReference>
<evidence type="ECO:0000256" key="4">
    <source>
        <dbReference type="ARBA" id="ARBA00022741"/>
    </source>
</evidence>
<dbReference type="PROSITE" id="PS50011">
    <property type="entry name" value="PROTEIN_KINASE_DOM"/>
    <property type="match status" value="1"/>
</dbReference>
<keyword evidence="13" id="KW-1185">Reference proteome</keyword>
<evidence type="ECO:0000256" key="1">
    <source>
        <dbReference type="ARBA" id="ARBA00012513"/>
    </source>
</evidence>
<dbReference type="InterPro" id="IPR011009">
    <property type="entry name" value="Kinase-like_dom_sf"/>
</dbReference>
<feature type="domain" description="Protein kinase" evidence="11">
    <location>
        <begin position="292"/>
        <end position="555"/>
    </location>
</feature>
<evidence type="ECO:0000313" key="13">
    <source>
        <dbReference type="Proteomes" id="UP001304243"/>
    </source>
</evidence>
<dbReference type="AlphaFoldDB" id="A0AAN7DI80"/>
<protein>
    <recommendedName>
        <fullName evidence="1">non-specific serine/threonine protein kinase</fullName>
        <ecNumber evidence="1">2.7.11.1</ecNumber>
    </recommendedName>
</protein>
<evidence type="ECO:0000256" key="10">
    <source>
        <dbReference type="SAM" id="MobiDB-lite"/>
    </source>
</evidence>
<evidence type="ECO:0000256" key="3">
    <source>
        <dbReference type="ARBA" id="ARBA00022679"/>
    </source>
</evidence>
<dbReference type="GeneID" id="89943999"/>
<dbReference type="SUPFAM" id="SSF56112">
    <property type="entry name" value="Protein kinase-like (PK-like)"/>
    <property type="match status" value="1"/>
</dbReference>
<feature type="compositionally biased region" description="Polar residues" evidence="10">
    <location>
        <begin position="1"/>
        <end position="24"/>
    </location>
</feature>
<dbReference type="GO" id="GO:0004674">
    <property type="term" value="F:protein serine/threonine kinase activity"/>
    <property type="evidence" value="ECO:0007669"/>
    <property type="project" value="UniProtKB-KW"/>
</dbReference>
<accession>A0AAN7DI80</accession>
<evidence type="ECO:0000256" key="2">
    <source>
        <dbReference type="ARBA" id="ARBA00022527"/>
    </source>
</evidence>
<keyword evidence="5" id="KW-0418">Kinase</keyword>
<feature type="compositionally biased region" description="Basic residues" evidence="10">
    <location>
        <begin position="609"/>
        <end position="622"/>
    </location>
</feature>
<feature type="compositionally biased region" description="Polar residues" evidence="10">
    <location>
        <begin position="121"/>
        <end position="148"/>
    </location>
</feature>
<evidence type="ECO:0000256" key="5">
    <source>
        <dbReference type="ARBA" id="ARBA00022777"/>
    </source>
</evidence>
<keyword evidence="3" id="KW-0808">Transferase</keyword>
<dbReference type="InterPro" id="IPR008271">
    <property type="entry name" value="Ser/Thr_kinase_AS"/>
</dbReference>
<feature type="region of interest" description="Disordered" evidence="10">
    <location>
        <begin position="1"/>
        <end position="66"/>
    </location>
</feature>
<feature type="region of interest" description="Disordered" evidence="10">
    <location>
        <begin position="121"/>
        <end position="203"/>
    </location>
</feature>
<dbReference type="PROSITE" id="PS00107">
    <property type="entry name" value="PROTEIN_KINASE_ATP"/>
    <property type="match status" value="1"/>
</dbReference>
<dbReference type="GO" id="GO:0005524">
    <property type="term" value="F:ATP binding"/>
    <property type="evidence" value="ECO:0007669"/>
    <property type="project" value="UniProtKB-UniRule"/>
</dbReference>
<dbReference type="SMART" id="SM00220">
    <property type="entry name" value="S_TKc"/>
    <property type="match status" value="1"/>
</dbReference>
<comment type="caution">
    <text evidence="12">The sequence shown here is derived from an EMBL/GenBank/DDBJ whole genome shotgun (WGS) entry which is preliminary data.</text>
</comment>
<keyword evidence="2" id="KW-0723">Serine/threonine-protein kinase</keyword>
<feature type="compositionally biased region" description="Polar residues" evidence="10">
    <location>
        <begin position="192"/>
        <end position="203"/>
    </location>
</feature>
<dbReference type="PANTHER" id="PTHR24343:SF137">
    <property type="entry name" value="SERINE_THREONINE-PROTEIN KINASE HRK1"/>
    <property type="match status" value="1"/>
</dbReference>
<comment type="catalytic activity">
    <reaction evidence="8">
        <text>L-seryl-[protein] + ATP = O-phospho-L-seryl-[protein] + ADP + H(+)</text>
        <dbReference type="Rhea" id="RHEA:17989"/>
        <dbReference type="Rhea" id="RHEA-COMP:9863"/>
        <dbReference type="Rhea" id="RHEA-COMP:11604"/>
        <dbReference type="ChEBI" id="CHEBI:15378"/>
        <dbReference type="ChEBI" id="CHEBI:29999"/>
        <dbReference type="ChEBI" id="CHEBI:30616"/>
        <dbReference type="ChEBI" id="CHEBI:83421"/>
        <dbReference type="ChEBI" id="CHEBI:456216"/>
        <dbReference type="EC" id="2.7.11.1"/>
    </reaction>
</comment>
<dbReference type="Pfam" id="PF00069">
    <property type="entry name" value="Pkinase"/>
    <property type="match status" value="1"/>
</dbReference>
<dbReference type="RefSeq" id="XP_064683635.1">
    <property type="nucleotide sequence ID" value="XM_064819715.1"/>
</dbReference>
<feature type="compositionally biased region" description="Polar residues" evidence="10">
    <location>
        <begin position="55"/>
        <end position="66"/>
    </location>
</feature>
<dbReference type="PROSITE" id="PS00108">
    <property type="entry name" value="PROTEIN_KINASE_ST"/>
    <property type="match status" value="1"/>
</dbReference>
<feature type="region of interest" description="Disordered" evidence="10">
    <location>
        <begin position="591"/>
        <end position="622"/>
    </location>
</feature>
<evidence type="ECO:0000256" key="8">
    <source>
        <dbReference type="ARBA" id="ARBA00048679"/>
    </source>
</evidence>
<dbReference type="InterPro" id="IPR017441">
    <property type="entry name" value="Protein_kinase_ATP_BS"/>
</dbReference>
<dbReference type="EMBL" id="JASEJX010000013">
    <property type="protein sequence ID" value="KAK4516969.1"/>
    <property type="molecule type" value="Genomic_DNA"/>
</dbReference>
<dbReference type="GO" id="GO:0005829">
    <property type="term" value="C:cytosol"/>
    <property type="evidence" value="ECO:0007669"/>
    <property type="project" value="TreeGrafter"/>
</dbReference>
<feature type="compositionally biased region" description="Basic residues" evidence="10">
    <location>
        <begin position="155"/>
        <end position="166"/>
    </location>
</feature>
<name>A0AAN7DI80_9FUNG</name>
<dbReference type="InterPro" id="IPR000719">
    <property type="entry name" value="Prot_kinase_dom"/>
</dbReference>
<evidence type="ECO:0000256" key="9">
    <source>
        <dbReference type="PROSITE-ProRule" id="PRU10141"/>
    </source>
</evidence>
<dbReference type="EC" id="2.7.11.1" evidence="1"/>
<gene>
    <name evidence="12" type="ORF">ATC70_000297</name>
</gene>
<feature type="binding site" evidence="9">
    <location>
        <position position="321"/>
    </location>
    <ligand>
        <name>ATP</name>
        <dbReference type="ChEBI" id="CHEBI:30616"/>
    </ligand>
</feature>
<comment type="catalytic activity">
    <reaction evidence="7">
        <text>L-threonyl-[protein] + ATP = O-phospho-L-threonyl-[protein] + ADP + H(+)</text>
        <dbReference type="Rhea" id="RHEA:46608"/>
        <dbReference type="Rhea" id="RHEA-COMP:11060"/>
        <dbReference type="Rhea" id="RHEA-COMP:11605"/>
        <dbReference type="ChEBI" id="CHEBI:15378"/>
        <dbReference type="ChEBI" id="CHEBI:30013"/>
        <dbReference type="ChEBI" id="CHEBI:30616"/>
        <dbReference type="ChEBI" id="CHEBI:61977"/>
        <dbReference type="ChEBI" id="CHEBI:456216"/>
        <dbReference type="EC" id="2.7.11.1"/>
    </reaction>
</comment>
<feature type="compositionally biased region" description="Low complexity" evidence="10">
    <location>
        <begin position="177"/>
        <end position="191"/>
    </location>
</feature>
<dbReference type="PANTHER" id="PTHR24343">
    <property type="entry name" value="SERINE/THREONINE KINASE"/>
    <property type="match status" value="1"/>
</dbReference>
<evidence type="ECO:0000313" key="12">
    <source>
        <dbReference type="EMBL" id="KAK4516969.1"/>
    </source>
</evidence>